<name>A0A2G9TWZ8_TELCI</name>
<protein>
    <submittedName>
        <fullName evidence="2">Receptor L domain protein</fullName>
    </submittedName>
</protein>
<gene>
    <name evidence="2" type="ORF">TELCIR_15943</name>
</gene>
<reference evidence="2 3" key="1">
    <citation type="submission" date="2015-09" db="EMBL/GenBank/DDBJ databases">
        <title>Draft genome of the parasitic nematode Teladorsagia circumcincta isolate WARC Sus (inbred).</title>
        <authorList>
            <person name="Mitreva M."/>
        </authorList>
    </citation>
    <scope>NUCLEOTIDE SEQUENCE [LARGE SCALE GENOMIC DNA]</scope>
    <source>
        <strain evidence="2 3">S</strain>
    </source>
</reference>
<sequence length="208" mass="23909">MPRIVMSDPYDSTIEIWGNPQLDTSPILNECKKRACPDKMLEAIQQPFTCDYEMPIPEGCRNVIGNFDLAHYDKSFDQVETIVGTITLKSSNVTSFPKMKKLKAIRQKEKGPIIVIEDNPNLRDVKSLYSLNLYTKNDDGAVRVEKNSKLCVSFAEMDEMFVLQYLGTVDRCSKFVSPFLEKSCLFVLEISAQLQSKKVKNWDQRRFF</sequence>
<evidence type="ECO:0000259" key="1">
    <source>
        <dbReference type="Pfam" id="PF01030"/>
    </source>
</evidence>
<keyword evidence="2" id="KW-0675">Receptor</keyword>
<accession>A0A2G9TWZ8</accession>
<dbReference type="InterPro" id="IPR000494">
    <property type="entry name" value="Rcpt_L-dom"/>
</dbReference>
<dbReference type="EMBL" id="KZ352036">
    <property type="protein sequence ID" value="PIO62494.1"/>
    <property type="molecule type" value="Genomic_DNA"/>
</dbReference>
<dbReference type="Proteomes" id="UP000230423">
    <property type="component" value="Unassembled WGS sequence"/>
</dbReference>
<dbReference type="InterPro" id="IPR036941">
    <property type="entry name" value="Rcpt_L-dom_sf"/>
</dbReference>
<dbReference type="SUPFAM" id="SSF52058">
    <property type="entry name" value="L domain-like"/>
    <property type="match status" value="1"/>
</dbReference>
<evidence type="ECO:0000313" key="3">
    <source>
        <dbReference type="Proteomes" id="UP000230423"/>
    </source>
</evidence>
<evidence type="ECO:0000313" key="2">
    <source>
        <dbReference type="EMBL" id="PIO62494.1"/>
    </source>
</evidence>
<feature type="domain" description="Receptor L-domain" evidence="1">
    <location>
        <begin position="70"/>
        <end position="158"/>
    </location>
</feature>
<dbReference type="Pfam" id="PF01030">
    <property type="entry name" value="Recep_L_domain"/>
    <property type="match status" value="1"/>
</dbReference>
<dbReference type="Gene3D" id="3.80.20.20">
    <property type="entry name" value="Receptor L-domain"/>
    <property type="match status" value="1"/>
</dbReference>
<dbReference type="OrthoDB" id="5789728at2759"/>
<keyword evidence="3" id="KW-1185">Reference proteome</keyword>
<organism evidence="2 3">
    <name type="scientific">Teladorsagia circumcincta</name>
    <name type="common">Brown stomach worm</name>
    <name type="synonym">Ostertagia circumcincta</name>
    <dbReference type="NCBI Taxonomy" id="45464"/>
    <lineage>
        <taxon>Eukaryota</taxon>
        <taxon>Metazoa</taxon>
        <taxon>Ecdysozoa</taxon>
        <taxon>Nematoda</taxon>
        <taxon>Chromadorea</taxon>
        <taxon>Rhabditida</taxon>
        <taxon>Rhabditina</taxon>
        <taxon>Rhabditomorpha</taxon>
        <taxon>Strongyloidea</taxon>
        <taxon>Trichostrongylidae</taxon>
        <taxon>Teladorsagia</taxon>
    </lineage>
</organism>
<dbReference type="AlphaFoldDB" id="A0A2G9TWZ8"/>
<proteinExistence type="predicted"/>